<protein>
    <recommendedName>
        <fullName evidence="4">Outer membrane autotransporter</fullName>
    </recommendedName>
</protein>
<gene>
    <name evidence="2" type="ORF">HGG76_20735</name>
</gene>
<evidence type="ECO:0000256" key="1">
    <source>
        <dbReference type="ARBA" id="ARBA00022729"/>
    </source>
</evidence>
<proteinExistence type="predicted"/>
<name>A0A7X6FS30_9HYPH</name>
<dbReference type="InterPro" id="IPR013425">
    <property type="entry name" value="Autotrns_rpt"/>
</dbReference>
<organism evidence="2 3">
    <name type="scientific">Brucella tritici</name>
    <dbReference type="NCBI Taxonomy" id="94626"/>
    <lineage>
        <taxon>Bacteria</taxon>
        <taxon>Pseudomonadati</taxon>
        <taxon>Pseudomonadota</taxon>
        <taxon>Alphaproteobacteria</taxon>
        <taxon>Hyphomicrobiales</taxon>
        <taxon>Brucellaceae</taxon>
        <taxon>Brucella/Ochrobactrum group</taxon>
        <taxon>Brucella</taxon>
    </lineage>
</organism>
<dbReference type="InterPro" id="IPR011050">
    <property type="entry name" value="Pectin_lyase_fold/virulence"/>
</dbReference>
<dbReference type="SUPFAM" id="SSF51126">
    <property type="entry name" value="Pectin lyase-like"/>
    <property type="match status" value="1"/>
</dbReference>
<dbReference type="NCBIfam" id="TIGR02601">
    <property type="entry name" value="autotrns_rpt"/>
    <property type="match status" value="2"/>
</dbReference>
<sequence>MKGTNTYGGGTTINSGTLAVSADANMGNASGSLTIKNGTLQNTAQFTMDRDVVVGDAGATFQNDADLTLAGNMTGTTDWSKLGSGKLIINGNASTATGTASINDGYLQVNSELGAV</sequence>
<dbReference type="AlphaFoldDB" id="A0A7X6FS30"/>
<dbReference type="Pfam" id="PF12951">
    <property type="entry name" value="PATR"/>
    <property type="match status" value="2"/>
</dbReference>
<comment type="caution">
    <text evidence="2">The sequence shown here is derived from an EMBL/GenBank/DDBJ whole genome shotgun (WGS) entry which is preliminary data.</text>
</comment>
<dbReference type="Gene3D" id="2.160.20.20">
    <property type="match status" value="1"/>
</dbReference>
<dbReference type="EMBL" id="JAAXZB010000002">
    <property type="protein sequence ID" value="NKW10718.1"/>
    <property type="molecule type" value="Genomic_DNA"/>
</dbReference>
<keyword evidence="1" id="KW-0732">Signal</keyword>
<evidence type="ECO:0008006" key="4">
    <source>
        <dbReference type="Google" id="ProtNLM"/>
    </source>
</evidence>
<evidence type="ECO:0000313" key="2">
    <source>
        <dbReference type="EMBL" id="NKW10718.1"/>
    </source>
</evidence>
<reference evidence="2 3" key="1">
    <citation type="submission" date="2020-04" db="EMBL/GenBank/DDBJ databases">
        <title>Whole genome sequencing of clinical and environmental type strains of Ochrobactrum.</title>
        <authorList>
            <person name="Dharne M."/>
        </authorList>
    </citation>
    <scope>NUCLEOTIDE SEQUENCE [LARGE SCALE GENOMIC DNA]</scope>
    <source>
        <strain evidence="2 3">DSM 13340</strain>
    </source>
</reference>
<evidence type="ECO:0000313" key="3">
    <source>
        <dbReference type="Proteomes" id="UP000558475"/>
    </source>
</evidence>
<dbReference type="InterPro" id="IPR012332">
    <property type="entry name" value="Autotransporter_pectin_lyase_C"/>
</dbReference>
<accession>A0A7X6FS30</accession>
<dbReference type="Proteomes" id="UP000558475">
    <property type="component" value="Unassembled WGS sequence"/>
</dbReference>